<evidence type="ECO:0000313" key="4">
    <source>
        <dbReference type="EMBL" id="QTD51046.1"/>
    </source>
</evidence>
<keyword evidence="5" id="KW-1185">Reference proteome</keyword>
<dbReference type="Pfam" id="PF00675">
    <property type="entry name" value="Peptidase_M16"/>
    <property type="match status" value="2"/>
</dbReference>
<evidence type="ECO:0000313" key="5">
    <source>
        <dbReference type="Proteomes" id="UP000663929"/>
    </source>
</evidence>
<dbReference type="InterPro" id="IPR007863">
    <property type="entry name" value="Peptidase_M16_C"/>
</dbReference>
<evidence type="ECO:0000259" key="3">
    <source>
        <dbReference type="Pfam" id="PF05193"/>
    </source>
</evidence>
<dbReference type="PANTHER" id="PTHR11851:SF49">
    <property type="entry name" value="MITOCHONDRIAL-PROCESSING PEPTIDASE SUBUNIT ALPHA"/>
    <property type="match status" value="1"/>
</dbReference>
<organism evidence="4 5">
    <name type="scientific">Sulfidibacter corallicola</name>
    <dbReference type="NCBI Taxonomy" id="2818388"/>
    <lineage>
        <taxon>Bacteria</taxon>
        <taxon>Pseudomonadati</taxon>
        <taxon>Acidobacteriota</taxon>
        <taxon>Holophagae</taxon>
        <taxon>Acanthopleuribacterales</taxon>
        <taxon>Acanthopleuribacteraceae</taxon>
        <taxon>Sulfidibacter</taxon>
    </lineage>
</organism>
<dbReference type="InterPro" id="IPR011765">
    <property type="entry name" value="Pept_M16_N"/>
</dbReference>
<dbReference type="RefSeq" id="WP_237381182.1">
    <property type="nucleotide sequence ID" value="NZ_CP071793.1"/>
</dbReference>
<sequence>MAASKGKQGDKNANRVFPYNYHVKDLENGLRIVVVPTGIPNLVSLQIPVQTGSRNEVEPGKSGFAHFFEHMMFRGTEKYPNEEYSAILKNIGADQNAYTTDDYTNYHLTFSKEDLEIVLELEADRFQNLKYSLADFQTEARAVLGEYNKNYANPILKLIESQRNLAFQKHTYKHTTMGFIQDIEDMPNQYDYSLEFFKRFYRPEKTVVMLTGDVEPKQAFALVEKYWGDWERGSYTSDIPKEPEPRGPLYEKVDWDSPTLPWVTVAFHGPAVSETELDMAAMDIVSAIAFSSSSDIYQKLVIQEQKVTRVMGFFPNRIDPYLLTTAAQLKNPKDAWYVRDEIQKTFARMRTELVDEKRLEEIKSNLKYDFVMGLTSSERIAAAMVGYLAFNRDPETLNRMYRLYDQVTPQLLQKMANKYFVDQRMVVVNLSHGDLPEGETGAGSVDRWATREKAPVPEIASTFVQSPSPILNFRILFNTGSVSDPSGKPGLATLTSAMITQGGSNQMSFSEIQKALYPMAASFGAQVDKEMTVFIGATHADNLEAYYDIVSTQLLDPAWSEKDFERVKTQIINSIKVNLRGNNDEELGKEALYEFIYEGHPYGTLTAGHIGAIEKITLEDIKAFYAEHYTRANLVLGFSGNFAPEFIDDVKRDFATLPAGSVEKRAELPKPADIDGLKVRILEKETRATAISFGFPIEVNRAHPDFAALWLARSYFGEHRSSNSYLYQRIREIRGMNYGDYAYIEYFPRGMFQFQPDPNLARQQQIFQVWIRPVPPQQAHFALRVAKYELDKFVKEGISKEDFEATRNYLLKYVNVLTNSDSRRLGYQLDSEYYDIPGFNEYIVDNLKKLTRKQVNKAIKKHLQSKDVKFVFVTKDAAGLRDQLIADAPSPMTYNAEKPADLLKEDKVIEKYPLKLKADDVTIIPIDKVFD</sequence>
<dbReference type="InterPro" id="IPR050361">
    <property type="entry name" value="MPP/UQCRC_Complex"/>
</dbReference>
<gene>
    <name evidence="4" type="ORF">J3U87_01135</name>
</gene>
<dbReference type="InterPro" id="IPR011249">
    <property type="entry name" value="Metalloenz_LuxS/M16"/>
</dbReference>
<dbReference type="Proteomes" id="UP000663929">
    <property type="component" value="Chromosome"/>
</dbReference>
<dbReference type="GO" id="GO:0046872">
    <property type="term" value="F:metal ion binding"/>
    <property type="evidence" value="ECO:0007669"/>
    <property type="project" value="InterPro"/>
</dbReference>
<dbReference type="SUPFAM" id="SSF63411">
    <property type="entry name" value="LuxS/MPP-like metallohydrolase"/>
    <property type="match status" value="4"/>
</dbReference>
<feature type="domain" description="Peptidase M16 C-terminal" evidence="3">
    <location>
        <begin position="194"/>
        <end position="366"/>
    </location>
</feature>
<evidence type="ECO:0000259" key="2">
    <source>
        <dbReference type="Pfam" id="PF00675"/>
    </source>
</evidence>
<feature type="domain" description="Peptidase M16 C-terminal" evidence="3">
    <location>
        <begin position="615"/>
        <end position="809"/>
    </location>
</feature>
<dbReference type="Gene3D" id="3.30.830.10">
    <property type="entry name" value="Metalloenzyme, LuxS/M16 peptidase-like"/>
    <property type="match status" value="4"/>
</dbReference>
<dbReference type="KEGG" id="scor:J3U87_01135"/>
<feature type="domain" description="Peptidase M16 N-terminal" evidence="2">
    <location>
        <begin position="469"/>
        <end position="603"/>
    </location>
</feature>
<reference evidence="4" key="1">
    <citation type="submission" date="2021-03" db="EMBL/GenBank/DDBJ databases">
        <title>Acanthopleuribacteraceae sp. M133.</title>
        <authorList>
            <person name="Wang G."/>
        </authorList>
    </citation>
    <scope>NUCLEOTIDE SEQUENCE</scope>
    <source>
        <strain evidence="4">M133</strain>
    </source>
</reference>
<dbReference type="PANTHER" id="PTHR11851">
    <property type="entry name" value="METALLOPROTEASE"/>
    <property type="match status" value="1"/>
</dbReference>
<dbReference type="Pfam" id="PF05193">
    <property type="entry name" value="Peptidase_M16_C"/>
    <property type="match status" value="2"/>
</dbReference>
<dbReference type="EMBL" id="CP071793">
    <property type="protein sequence ID" value="QTD51046.1"/>
    <property type="molecule type" value="Genomic_DNA"/>
</dbReference>
<comment type="similarity">
    <text evidence="1">Belongs to the peptidase M16 family.</text>
</comment>
<dbReference type="AlphaFoldDB" id="A0A8A4TM56"/>
<accession>A0A8A4TM56</accession>
<protein>
    <submittedName>
        <fullName evidence="4">Insulinase family protein</fullName>
    </submittedName>
</protein>
<feature type="domain" description="Peptidase M16 N-terminal" evidence="2">
    <location>
        <begin position="43"/>
        <end position="177"/>
    </location>
</feature>
<evidence type="ECO:0000256" key="1">
    <source>
        <dbReference type="ARBA" id="ARBA00007261"/>
    </source>
</evidence>
<proteinExistence type="inferred from homology"/>
<name>A0A8A4TM56_SULCO</name>